<organism evidence="2 3">
    <name type="scientific">Dendryphion nanum</name>
    <dbReference type="NCBI Taxonomy" id="256645"/>
    <lineage>
        <taxon>Eukaryota</taxon>
        <taxon>Fungi</taxon>
        <taxon>Dikarya</taxon>
        <taxon>Ascomycota</taxon>
        <taxon>Pezizomycotina</taxon>
        <taxon>Dothideomycetes</taxon>
        <taxon>Pleosporomycetidae</taxon>
        <taxon>Pleosporales</taxon>
        <taxon>Torulaceae</taxon>
        <taxon>Dendryphion</taxon>
    </lineage>
</organism>
<dbReference type="Gene3D" id="2.60.40.420">
    <property type="entry name" value="Cupredoxins - blue copper proteins"/>
    <property type="match status" value="1"/>
</dbReference>
<evidence type="ECO:0000256" key="1">
    <source>
        <dbReference type="SAM" id="SignalP"/>
    </source>
</evidence>
<dbReference type="InterPro" id="IPR052953">
    <property type="entry name" value="Ser-rich/MCO-related"/>
</dbReference>
<evidence type="ECO:0008006" key="4">
    <source>
        <dbReference type="Google" id="ProtNLM"/>
    </source>
</evidence>
<dbReference type="PANTHER" id="PTHR34883">
    <property type="entry name" value="SERINE-RICH PROTEIN, PUTATIVE-RELATED-RELATED"/>
    <property type="match status" value="1"/>
</dbReference>
<keyword evidence="1" id="KW-0732">Signal</keyword>
<comment type="caution">
    <text evidence="2">The sequence shown here is derived from an EMBL/GenBank/DDBJ whole genome shotgun (WGS) entry which is preliminary data.</text>
</comment>
<accession>A0A9P9DD40</accession>
<feature type="signal peptide" evidence="1">
    <location>
        <begin position="1"/>
        <end position="19"/>
    </location>
</feature>
<dbReference type="SUPFAM" id="SSF49503">
    <property type="entry name" value="Cupredoxins"/>
    <property type="match status" value="1"/>
</dbReference>
<feature type="chain" id="PRO_5040354148" description="Extracellular serine-rich protein" evidence="1">
    <location>
        <begin position="20"/>
        <end position="159"/>
    </location>
</feature>
<dbReference type="CDD" id="cd00920">
    <property type="entry name" value="Cupredoxin"/>
    <property type="match status" value="1"/>
</dbReference>
<evidence type="ECO:0000313" key="3">
    <source>
        <dbReference type="Proteomes" id="UP000700596"/>
    </source>
</evidence>
<reference evidence="2" key="1">
    <citation type="journal article" date="2021" name="Nat. Commun.">
        <title>Genetic determinants of endophytism in the Arabidopsis root mycobiome.</title>
        <authorList>
            <person name="Mesny F."/>
            <person name="Miyauchi S."/>
            <person name="Thiergart T."/>
            <person name="Pickel B."/>
            <person name="Atanasova L."/>
            <person name="Karlsson M."/>
            <person name="Huettel B."/>
            <person name="Barry K.W."/>
            <person name="Haridas S."/>
            <person name="Chen C."/>
            <person name="Bauer D."/>
            <person name="Andreopoulos W."/>
            <person name="Pangilinan J."/>
            <person name="LaButti K."/>
            <person name="Riley R."/>
            <person name="Lipzen A."/>
            <person name="Clum A."/>
            <person name="Drula E."/>
            <person name="Henrissat B."/>
            <person name="Kohler A."/>
            <person name="Grigoriev I.V."/>
            <person name="Martin F.M."/>
            <person name="Hacquard S."/>
        </authorList>
    </citation>
    <scope>NUCLEOTIDE SEQUENCE</scope>
    <source>
        <strain evidence="2">MPI-CAGE-CH-0243</strain>
    </source>
</reference>
<proteinExistence type="predicted"/>
<keyword evidence="3" id="KW-1185">Reference proteome</keyword>
<sequence>MVNHASCVAALAACCLVYAAPTSQHGAVHRIFAGSTAENGGLHFGPQNVVAEVSDVIEFHFLFKNHTVVQSSFDSPCKPLAGGTGIFSGFNFPTQKGENGNAFSFKVESKDTIWYYCSQMNGNLCQKGMSGVINQDFANAEKTLARYKEAAKGATTTQP</sequence>
<dbReference type="Proteomes" id="UP000700596">
    <property type="component" value="Unassembled WGS sequence"/>
</dbReference>
<gene>
    <name evidence="2" type="ORF">B0J11DRAFT_104008</name>
</gene>
<name>A0A9P9DD40_9PLEO</name>
<dbReference type="InterPro" id="IPR008972">
    <property type="entry name" value="Cupredoxin"/>
</dbReference>
<protein>
    <recommendedName>
        <fullName evidence="4">Extracellular serine-rich protein</fullName>
    </recommendedName>
</protein>
<dbReference type="OrthoDB" id="5415867at2759"/>
<dbReference type="AlphaFoldDB" id="A0A9P9DD40"/>
<evidence type="ECO:0000313" key="2">
    <source>
        <dbReference type="EMBL" id="KAH7116918.1"/>
    </source>
</evidence>
<dbReference type="PANTHER" id="PTHR34883:SF15">
    <property type="entry name" value="EXTRACELLULAR SERINE-RICH PROTEIN"/>
    <property type="match status" value="1"/>
</dbReference>
<dbReference type="EMBL" id="JAGMWT010000014">
    <property type="protein sequence ID" value="KAH7116918.1"/>
    <property type="molecule type" value="Genomic_DNA"/>
</dbReference>